<dbReference type="InterPro" id="IPR051508">
    <property type="entry name" value="Mito_Carrier_Antiporter"/>
</dbReference>
<keyword evidence="5" id="KW-0677">Repeat</keyword>
<evidence type="ECO:0000256" key="11">
    <source>
        <dbReference type="RuleBase" id="RU000488"/>
    </source>
</evidence>
<evidence type="ECO:0000256" key="7">
    <source>
        <dbReference type="ARBA" id="ARBA00022989"/>
    </source>
</evidence>
<dbReference type="PROSITE" id="PS50920">
    <property type="entry name" value="SOLCAR"/>
    <property type="match status" value="3"/>
</dbReference>
<dbReference type="AlphaFoldDB" id="A0A4V1J1Y8"/>
<evidence type="ECO:0000256" key="4">
    <source>
        <dbReference type="ARBA" id="ARBA00022692"/>
    </source>
</evidence>
<dbReference type="SUPFAM" id="SSF103506">
    <property type="entry name" value="Mitochondrial carrier"/>
    <property type="match status" value="1"/>
</dbReference>
<protein>
    <submittedName>
        <fullName evidence="12">Mitochondrial carrier domain-containing protein</fullName>
    </submittedName>
</protein>
<dbReference type="InterPro" id="IPR018108">
    <property type="entry name" value="MCP_transmembrane"/>
</dbReference>
<dbReference type="GO" id="GO:0005743">
    <property type="term" value="C:mitochondrial inner membrane"/>
    <property type="evidence" value="ECO:0007669"/>
    <property type="project" value="UniProtKB-SubCell"/>
</dbReference>
<feature type="non-terminal residue" evidence="12">
    <location>
        <position position="1"/>
    </location>
</feature>
<feature type="repeat" description="Solcar" evidence="10">
    <location>
        <begin position="113"/>
        <end position="206"/>
    </location>
</feature>
<evidence type="ECO:0000256" key="1">
    <source>
        <dbReference type="ARBA" id="ARBA00004448"/>
    </source>
</evidence>
<comment type="similarity">
    <text evidence="2 11">Belongs to the mitochondrial carrier (TC 2.A.29) family.</text>
</comment>
<feature type="non-terminal residue" evidence="12">
    <location>
        <position position="301"/>
    </location>
</feature>
<evidence type="ECO:0000256" key="5">
    <source>
        <dbReference type="ARBA" id="ARBA00022737"/>
    </source>
</evidence>
<keyword evidence="7" id="KW-1133">Transmembrane helix</keyword>
<evidence type="ECO:0000256" key="3">
    <source>
        <dbReference type="ARBA" id="ARBA00022448"/>
    </source>
</evidence>
<accession>A0A4V1J1Y8</accession>
<organism evidence="12 13">
    <name type="scientific">Syncephalis pseudoplumigaleata</name>
    <dbReference type="NCBI Taxonomy" id="1712513"/>
    <lineage>
        <taxon>Eukaryota</taxon>
        <taxon>Fungi</taxon>
        <taxon>Fungi incertae sedis</taxon>
        <taxon>Zoopagomycota</taxon>
        <taxon>Zoopagomycotina</taxon>
        <taxon>Zoopagomycetes</taxon>
        <taxon>Zoopagales</taxon>
        <taxon>Piptocephalidaceae</taxon>
        <taxon>Syncephalis</taxon>
    </lineage>
</organism>
<dbReference type="PANTHER" id="PTHR45928">
    <property type="entry name" value="RE38146P"/>
    <property type="match status" value="1"/>
</dbReference>
<proteinExistence type="inferred from homology"/>
<evidence type="ECO:0000256" key="8">
    <source>
        <dbReference type="ARBA" id="ARBA00023128"/>
    </source>
</evidence>
<gene>
    <name evidence="12" type="ORF">SYNPS1DRAFT_1450</name>
</gene>
<keyword evidence="4 10" id="KW-0812">Transmembrane</keyword>
<dbReference type="OrthoDB" id="6703404at2759"/>
<name>A0A4V1J1Y8_9FUNG</name>
<evidence type="ECO:0000256" key="6">
    <source>
        <dbReference type="ARBA" id="ARBA00022792"/>
    </source>
</evidence>
<reference evidence="13" key="1">
    <citation type="journal article" date="2018" name="Nat. Microbiol.">
        <title>Leveraging single-cell genomics to expand the fungal tree of life.</title>
        <authorList>
            <person name="Ahrendt S.R."/>
            <person name="Quandt C.A."/>
            <person name="Ciobanu D."/>
            <person name="Clum A."/>
            <person name="Salamov A."/>
            <person name="Andreopoulos B."/>
            <person name="Cheng J.F."/>
            <person name="Woyke T."/>
            <person name="Pelin A."/>
            <person name="Henrissat B."/>
            <person name="Reynolds N.K."/>
            <person name="Benny G.L."/>
            <person name="Smith M.E."/>
            <person name="James T.Y."/>
            <person name="Grigoriev I.V."/>
        </authorList>
    </citation>
    <scope>NUCLEOTIDE SEQUENCE [LARGE SCALE GENOMIC DNA]</scope>
    <source>
        <strain evidence="13">Benny S71-1</strain>
    </source>
</reference>
<evidence type="ECO:0000313" key="12">
    <source>
        <dbReference type="EMBL" id="RKP26709.1"/>
    </source>
</evidence>
<dbReference type="EMBL" id="KZ989353">
    <property type="protein sequence ID" value="RKP26709.1"/>
    <property type="molecule type" value="Genomic_DNA"/>
</dbReference>
<evidence type="ECO:0000256" key="10">
    <source>
        <dbReference type="PROSITE-ProRule" id="PRU00282"/>
    </source>
</evidence>
<dbReference type="Pfam" id="PF00153">
    <property type="entry name" value="Mito_carr"/>
    <property type="match status" value="3"/>
</dbReference>
<dbReference type="PANTHER" id="PTHR45928:SF1">
    <property type="entry name" value="RE38146P"/>
    <property type="match status" value="1"/>
</dbReference>
<keyword evidence="3 11" id="KW-0813">Transport</keyword>
<dbReference type="Proteomes" id="UP000278143">
    <property type="component" value="Unassembled WGS sequence"/>
</dbReference>
<dbReference type="InterPro" id="IPR023395">
    <property type="entry name" value="MCP_dom_sf"/>
</dbReference>
<evidence type="ECO:0000313" key="13">
    <source>
        <dbReference type="Proteomes" id="UP000278143"/>
    </source>
</evidence>
<feature type="repeat" description="Solcar" evidence="10">
    <location>
        <begin position="1"/>
        <end position="98"/>
    </location>
</feature>
<dbReference type="Gene3D" id="1.50.40.10">
    <property type="entry name" value="Mitochondrial carrier domain"/>
    <property type="match status" value="1"/>
</dbReference>
<evidence type="ECO:0000256" key="2">
    <source>
        <dbReference type="ARBA" id="ARBA00006375"/>
    </source>
</evidence>
<sequence length="301" mass="31989">FVAGAIAACGAVTITNPLEVVKTRMQLQGELNRKAALHPPSASGALPVRLYKNTLSALVTIAKHEGVGGLQRGLGAAYVYQIAMNGVRLGSYEPVKRLLLRWSSHEQGSTAVDPFWCRVVAGGTAGATGALLGSPLFLVKTRLQSYSKQLGMGYQHQYRGVWHALRSVFRNEGGAAGLYHGAGAAVLRTSVGSAVQLTTYDSCKVAVMQRFGLADGLPAHMAASFLTGIVVCCAMNPFDVVSTRVYNQGHDPVTGSGRLYRGPIDCFVKTIRAEGIAGLYKGIGAHYLRIGPHTILTFVFL</sequence>
<keyword evidence="13" id="KW-1185">Reference proteome</keyword>
<keyword evidence="6" id="KW-0999">Mitochondrion inner membrane</keyword>
<evidence type="ECO:0000256" key="9">
    <source>
        <dbReference type="ARBA" id="ARBA00023136"/>
    </source>
</evidence>
<keyword evidence="9 10" id="KW-0472">Membrane</keyword>
<comment type="subcellular location">
    <subcellularLocation>
        <location evidence="1">Mitochondrion inner membrane</location>
        <topology evidence="1">Multi-pass membrane protein</topology>
    </subcellularLocation>
</comment>
<feature type="repeat" description="Solcar" evidence="10">
    <location>
        <begin position="215"/>
        <end position="301"/>
    </location>
</feature>
<keyword evidence="8" id="KW-0496">Mitochondrion</keyword>